<keyword evidence="3" id="KW-0812">Transmembrane</keyword>
<protein>
    <submittedName>
        <fullName evidence="6">Dehydrogenase</fullName>
    </submittedName>
</protein>
<dbReference type="HOGENOM" id="CLU_013689_1_0_11"/>
<keyword evidence="1" id="KW-0175">Coiled coil</keyword>
<feature type="domain" description="TPM" evidence="5">
    <location>
        <begin position="37"/>
        <end position="150"/>
    </location>
</feature>
<feature type="signal peptide" evidence="4">
    <location>
        <begin position="1"/>
        <end position="26"/>
    </location>
</feature>
<dbReference type="InterPro" id="IPR007621">
    <property type="entry name" value="TPM_dom"/>
</dbReference>
<evidence type="ECO:0000256" key="1">
    <source>
        <dbReference type="SAM" id="Coils"/>
    </source>
</evidence>
<dbReference type="OMA" id="VRLWVVY"/>
<evidence type="ECO:0000313" key="7">
    <source>
        <dbReference type="Proteomes" id="UP000006461"/>
    </source>
</evidence>
<feature type="region of interest" description="Disordered" evidence="2">
    <location>
        <begin position="671"/>
        <end position="697"/>
    </location>
</feature>
<evidence type="ECO:0000313" key="6">
    <source>
        <dbReference type="EMBL" id="CCH86018.1"/>
    </source>
</evidence>
<dbReference type="AlphaFoldDB" id="I4ERK5"/>
<feature type="compositionally biased region" description="Gly residues" evidence="2">
    <location>
        <begin position="671"/>
        <end position="687"/>
    </location>
</feature>
<dbReference type="Pfam" id="PF04536">
    <property type="entry name" value="TPM_phosphatase"/>
    <property type="match status" value="1"/>
</dbReference>
<gene>
    <name evidence="6" type="ordered locus">MODMU_0561</name>
</gene>
<keyword evidence="4" id="KW-0732">Signal</keyword>
<dbReference type="OrthoDB" id="5105562at2"/>
<keyword evidence="3" id="KW-0472">Membrane</keyword>
<dbReference type="STRING" id="477641.MODMU_0561"/>
<keyword evidence="7" id="KW-1185">Reference proteome</keyword>
<dbReference type="KEGG" id="mmar:MODMU_0561"/>
<accession>I4ERK5</accession>
<keyword evidence="3" id="KW-1133">Transmembrane helix</keyword>
<feature type="transmembrane region" description="Helical" evidence="3">
    <location>
        <begin position="165"/>
        <end position="184"/>
    </location>
</feature>
<evidence type="ECO:0000259" key="5">
    <source>
        <dbReference type="Pfam" id="PF04536"/>
    </source>
</evidence>
<name>I4ERK5_MODI5</name>
<feature type="compositionally biased region" description="Basic residues" evidence="2">
    <location>
        <begin position="688"/>
        <end position="697"/>
    </location>
</feature>
<dbReference type="PATRIC" id="fig|477641.3.peg.530"/>
<dbReference type="eggNOG" id="COG1512">
    <property type="taxonomic scope" value="Bacteria"/>
</dbReference>
<feature type="coiled-coil region" evidence="1">
    <location>
        <begin position="331"/>
        <end position="384"/>
    </location>
</feature>
<feature type="chain" id="PRO_5003689065" evidence="4">
    <location>
        <begin position="27"/>
        <end position="697"/>
    </location>
</feature>
<evidence type="ECO:0000256" key="3">
    <source>
        <dbReference type="SAM" id="Phobius"/>
    </source>
</evidence>
<dbReference type="Gene3D" id="3.10.310.50">
    <property type="match status" value="1"/>
</dbReference>
<proteinExistence type="predicted"/>
<dbReference type="EMBL" id="FO203431">
    <property type="protein sequence ID" value="CCH86018.1"/>
    <property type="molecule type" value="Genomic_DNA"/>
</dbReference>
<evidence type="ECO:0000256" key="4">
    <source>
        <dbReference type="SAM" id="SignalP"/>
    </source>
</evidence>
<organism evidence="6 7">
    <name type="scientific">Modestobacter italicus (strain DSM 44449 / CECT 9708 / BC 501)</name>
    <dbReference type="NCBI Taxonomy" id="2732864"/>
    <lineage>
        <taxon>Bacteria</taxon>
        <taxon>Bacillati</taxon>
        <taxon>Actinomycetota</taxon>
        <taxon>Actinomycetes</taxon>
        <taxon>Geodermatophilales</taxon>
        <taxon>Geodermatophilaceae</taxon>
        <taxon>Modestobacter</taxon>
    </lineage>
</organism>
<reference evidence="6 7" key="1">
    <citation type="journal article" date="2012" name="J. Bacteriol.">
        <title>Genome Sequence of Radiation-Resistant Modestobacter marinus Strain BC501, a Representative Actinobacterium That Thrives on Calcareous Stone Surfaces.</title>
        <authorList>
            <person name="Normand P."/>
            <person name="Gury J."/>
            <person name="Pujic P."/>
            <person name="Chouaia B."/>
            <person name="Crotti E."/>
            <person name="Brusetti L."/>
            <person name="Daffonchio D."/>
            <person name="Vacherie B."/>
            <person name="Barbe V."/>
            <person name="Medigue C."/>
            <person name="Calteau A."/>
            <person name="Ghodhbane-Gtari F."/>
            <person name="Essoussi I."/>
            <person name="Nouioui I."/>
            <person name="Abbassi-Ghozzi I."/>
            <person name="Gtari M."/>
        </authorList>
    </citation>
    <scope>NUCLEOTIDE SEQUENCE [LARGE SCALE GENOMIC DNA]</scope>
    <source>
        <strain evidence="7">BC 501</strain>
    </source>
</reference>
<evidence type="ECO:0000256" key="2">
    <source>
        <dbReference type="SAM" id="MobiDB-lite"/>
    </source>
</evidence>
<sequence>MSRLPRLVAALSVLAAPLLVTGTAAASPPSDLTRELTDAAGVLDDPAEAQSAIDSVESDAGVQLFVVFVDSFDGQDGQAWADATAAATGLGSEDAVFAVAVDDGLYGLSVGNAVPQSEAEIDEFLTSDVEPELSAGDWEGAVVAVADGLGGDVGPSGDDGSGGGGAALGVIAAIAVVGGGGYVLTRNRRRRKQAAAQQVAAARAADPFPDETTEQLTFRASGALLEVDEAVRTSSLELDFARAQYGDEPVAGFAEALAQSQSEMQQAFTLRQQLDDEIPEDEPTKRRMLAEVLRLTGAADARLDAQAAAFDQLRDLERTAPQALDRLTPQVAALQARLPQEEQRLAALRQRFADSALAPVADNVAQARARLEAAAAEVEEARGHVQAGQAGQAVGSLRVAEDAVAQSGTLLDGIGRLAADLEAAPTRLAAVRAETEQDLAEARSLLASTPGDPTGLGPLVARAEAALAATGAVAGGQRPDPLAVVRQLEEADGALDQALAGARDAATQARRATAALDQTVLTARSTIDAAADFISTRRGAIGPEARTRLAEAQRRLDAAVANGPGDPVGALRDAQQAATLAQQALDLAQADVDQWSSGPGGPGYGGPAYGGGRGGGYGRGPGVDLGSLVLGGILAGGSRGGFGGGSFGGGGFGGGGFGGGFGGGGLGGGGRGGGGRGGGGSFGGSGSRGRHGGGGRF</sequence>
<dbReference type="Proteomes" id="UP000006461">
    <property type="component" value="Chromosome"/>
</dbReference>